<proteinExistence type="predicted"/>
<reference evidence="2 3" key="1">
    <citation type="journal article" date="2014" name="Genome Announc.">
        <title>Genome Sequence of Youngiibacter fragilis, the Type Strain of the Genus Youngiibacter.</title>
        <authorList>
            <person name="Wawrik C.B."/>
            <person name="Callaghan A.V."/>
            <person name="Stamps B.W."/>
            <person name="Wawrik B."/>
        </authorList>
    </citation>
    <scope>NUCLEOTIDE SEQUENCE [LARGE SCALE GENOMIC DNA]</scope>
    <source>
        <strain evidence="2 3">232.1</strain>
    </source>
</reference>
<dbReference type="eggNOG" id="ENOG5030070">
    <property type="taxonomic scope" value="Bacteria"/>
</dbReference>
<dbReference type="STRING" id="994573.T472_0218420"/>
<accession>V7I1Y1</accession>
<dbReference type="PATRIC" id="fig|994573.3.peg.3503"/>
<name>V7I1Y1_9CLOT</name>
<dbReference type="RefSeq" id="WP_023388301.1">
    <property type="nucleotide sequence ID" value="NZ_AXUN02000223.1"/>
</dbReference>
<dbReference type="OrthoDB" id="1887420at2"/>
<organism evidence="2 3">
    <name type="scientific">Youngiibacter fragilis 232.1</name>
    <dbReference type="NCBI Taxonomy" id="994573"/>
    <lineage>
        <taxon>Bacteria</taxon>
        <taxon>Bacillati</taxon>
        <taxon>Bacillota</taxon>
        <taxon>Clostridia</taxon>
        <taxon>Eubacteriales</taxon>
        <taxon>Clostridiaceae</taxon>
        <taxon>Youngiibacter</taxon>
    </lineage>
</organism>
<evidence type="ECO:0000313" key="3">
    <source>
        <dbReference type="Proteomes" id="UP000017747"/>
    </source>
</evidence>
<keyword evidence="1" id="KW-0812">Transmembrane</keyword>
<dbReference type="EMBL" id="AXUN02000223">
    <property type="protein sequence ID" value="ETA79179.1"/>
    <property type="molecule type" value="Genomic_DNA"/>
</dbReference>
<keyword evidence="1" id="KW-0472">Membrane</keyword>
<comment type="caution">
    <text evidence="2">The sequence shown here is derived from an EMBL/GenBank/DDBJ whole genome shotgun (WGS) entry which is preliminary data.</text>
</comment>
<evidence type="ECO:0000256" key="1">
    <source>
        <dbReference type="SAM" id="Phobius"/>
    </source>
</evidence>
<feature type="transmembrane region" description="Helical" evidence="1">
    <location>
        <begin position="144"/>
        <end position="170"/>
    </location>
</feature>
<dbReference type="Proteomes" id="UP000017747">
    <property type="component" value="Unassembled WGS sequence"/>
</dbReference>
<keyword evidence="1" id="KW-1133">Transmembrane helix</keyword>
<feature type="transmembrane region" description="Helical" evidence="1">
    <location>
        <begin position="77"/>
        <end position="106"/>
    </location>
</feature>
<keyword evidence="3" id="KW-1185">Reference proteome</keyword>
<protein>
    <submittedName>
        <fullName evidence="2">Uncharacterized protein</fullName>
    </submittedName>
</protein>
<sequence>MKLFKAIGLRKEAVLLDSWLYILKSMMAIAAGFLIGRVVPIANLDMITVLVGVMYTLEPVNLHGIRGGLSQLLTSALGAAATAAVVQVFGLNAFTVAISMGLVLYVSLKINWRMVSPAAIFTSIYMTQNIRIGPQGTPSMIYTFLIRIAALGLGVLVAIIFNWLFSALYYRRLPEKRLELVKMNTIEGFEHSREILSGDKAFSREEFTSLLTGIFSNIEMVSGNMAAMLGEGKRSEEIRRYMEILWRLKEVNHLTYDTGYAVGGGQEVTLELKDKVLKVLMEAERMLSIIDYSRNNAAVDSGSIETLSGFASDVSGASYGRIEENIRRIAKNLLEIIEITNVR</sequence>
<evidence type="ECO:0000313" key="2">
    <source>
        <dbReference type="EMBL" id="ETA79179.1"/>
    </source>
</evidence>
<dbReference type="AlphaFoldDB" id="V7I1Y1"/>
<feature type="transmembrane region" description="Helical" evidence="1">
    <location>
        <begin position="21"/>
        <end position="40"/>
    </location>
</feature>
<gene>
    <name evidence="2" type="ORF">T472_0218420</name>
</gene>